<protein>
    <submittedName>
        <fullName evidence="2">CSON004430 protein</fullName>
    </submittedName>
</protein>
<dbReference type="EMBL" id="UFQS01001875">
    <property type="protein sequence ID" value="SSX12621.1"/>
    <property type="molecule type" value="Genomic_DNA"/>
</dbReference>
<evidence type="ECO:0000313" key="1">
    <source>
        <dbReference type="EMBL" id="SSX12621.1"/>
    </source>
</evidence>
<dbReference type="AlphaFoldDB" id="A0A336MNM9"/>
<reference evidence="1" key="1">
    <citation type="submission" date="2018-04" db="EMBL/GenBank/DDBJ databases">
        <authorList>
            <person name="Go L.Y."/>
            <person name="Mitchell J.A."/>
        </authorList>
    </citation>
    <scope>NUCLEOTIDE SEQUENCE</scope>
    <source>
        <tissue evidence="1">Whole organism</tissue>
    </source>
</reference>
<gene>
    <name evidence="2" type="primary">CSON004430</name>
</gene>
<dbReference type="EMBL" id="UFQT01001875">
    <property type="protein sequence ID" value="SSX32064.1"/>
    <property type="molecule type" value="Genomic_DNA"/>
</dbReference>
<name>A0A336MNM9_CULSO</name>
<organism evidence="2">
    <name type="scientific">Culicoides sonorensis</name>
    <name type="common">Biting midge</name>
    <dbReference type="NCBI Taxonomy" id="179676"/>
    <lineage>
        <taxon>Eukaryota</taxon>
        <taxon>Metazoa</taxon>
        <taxon>Ecdysozoa</taxon>
        <taxon>Arthropoda</taxon>
        <taxon>Hexapoda</taxon>
        <taxon>Insecta</taxon>
        <taxon>Pterygota</taxon>
        <taxon>Neoptera</taxon>
        <taxon>Endopterygota</taxon>
        <taxon>Diptera</taxon>
        <taxon>Nematocera</taxon>
        <taxon>Chironomoidea</taxon>
        <taxon>Ceratopogonidae</taxon>
        <taxon>Ceratopogoninae</taxon>
        <taxon>Culicoides</taxon>
        <taxon>Monoculicoides</taxon>
    </lineage>
</organism>
<accession>A0A336MNM9</accession>
<proteinExistence type="predicted"/>
<reference evidence="2" key="2">
    <citation type="submission" date="2018-07" db="EMBL/GenBank/DDBJ databases">
        <authorList>
            <person name="Quirk P.G."/>
            <person name="Krulwich T.A."/>
        </authorList>
    </citation>
    <scope>NUCLEOTIDE SEQUENCE</scope>
</reference>
<sequence length="62" mass="6894">MSCGVNWAISETGVNDDKIHALQFVHTVINPKFNCVNWIISWTNVKISNTGHQLSSNILILA</sequence>
<dbReference type="VEuPathDB" id="VectorBase:CSON004430"/>
<evidence type="ECO:0000313" key="2">
    <source>
        <dbReference type="EMBL" id="SSX32064.1"/>
    </source>
</evidence>